<dbReference type="PRINTS" id="PR01806">
    <property type="entry name" value="VIRFACTRMVIN"/>
</dbReference>
<keyword evidence="8" id="KW-0813">Transport</keyword>
<dbReference type="Pfam" id="PF03023">
    <property type="entry name" value="MurJ"/>
    <property type="match status" value="1"/>
</dbReference>
<keyword evidence="7 8" id="KW-0472">Membrane</keyword>
<comment type="caution">
    <text evidence="9">The sequence shown here is derived from an EMBL/GenBank/DDBJ whole genome shotgun (WGS) entry which is preliminary data.</text>
</comment>
<feature type="transmembrane region" description="Helical" evidence="8">
    <location>
        <begin position="20"/>
        <end position="39"/>
    </location>
</feature>
<feature type="transmembrane region" description="Helical" evidence="8">
    <location>
        <begin position="420"/>
        <end position="438"/>
    </location>
</feature>
<evidence type="ECO:0000256" key="6">
    <source>
        <dbReference type="ARBA" id="ARBA00022989"/>
    </source>
</evidence>
<feature type="transmembrane region" description="Helical" evidence="8">
    <location>
        <begin position="445"/>
        <end position="471"/>
    </location>
</feature>
<keyword evidence="5 8" id="KW-0573">Peptidoglycan synthesis</keyword>
<evidence type="ECO:0000313" key="9">
    <source>
        <dbReference type="EMBL" id="OGM31109.1"/>
    </source>
</evidence>
<keyword evidence="3 8" id="KW-0812">Transmembrane</keyword>
<feature type="transmembrane region" description="Helical" evidence="8">
    <location>
        <begin position="393"/>
        <end position="414"/>
    </location>
</feature>
<evidence type="ECO:0000256" key="5">
    <source>
        <dbReference type="ARBA" id="ARBA00022984"/>
    </source>
</evidence>
<dbReference type="Proteomes" id="UP000178870">
    <property type="component" value="Unassembled WGS sequence"/>
</dbReference>
<feature type="transmembrane region" description="Helical" evidence="8">
    <location>
        <begin position="510"/>
        <end position="532"/>
    </location>
</feature>
<gene>
    <name evidence="8" type="primary">murJ</name>
    <name evidence="9" type="ORF">A2803_05400</name>
</gene>
<keyword evidence="2 8" id="KW-1003">Cell membrane</keyword>
<dbReference type="GO" id="GO:0034204">
    <property type="term" value="P:lipid translocation"/>
    <property type="evidence" value="ECO:0007669"/>
    <property type="project" value="TreeGrafter"/>
</dbReference>
<accession>A0A1F7YW26</accession>
<dbReference type="UniPathway" id="UPA00219"/>
<organism evidence="9 10">
    <name type="scientific">Candidatus Woesebacteria bacterium RIFCSPHIGHO2_01_FULL_44_21</name>
    <dbReference type="NCBI Taxonomy" id="1802503"/>
    <lineage>
        <taxon>Bacteria</taxon>
        <taxon>Candidatus Woeseibacteriota</taxon>
    </lineage>
</organism>
<feature type="transmembrane region" description="Helical" evidence="8">
    <location>
        <begin position="65"/>
        <end position="83"/>
    </location>
</feature>
<dbReference type="InterPro" id="IPR051050">
    <property type="entry name" value="Lipid_II_flippase_MurJ/MviN"/>
</dbReference>
<dbReference type="GO" id="GO:0008360">
    <property type="term" value="P:regulation of cell shape"/>
    <property type="evidence" value="ECO:0007669"/>
    <property type="project" value="UniProtKB-KW"/>
</dbReference>
<dbReference type="PANTHER" id="PTHR47019:SF1">
    <property type="entry name" value="LIPID II FLIPPASE MURJ"/>
    <property type="match status" value="1"/>
</dbReference>
<proteinExistence type="inferred from homology"/>
<dbReference type="AlphaFoldDB" id="A0A1F7YW26"/>
<comment type="function">
    <text evidence="8">Involved in peptidoglycan biosynthesis. Transports lipid-linked peptidoglycan precursors from the inner to the outer leaflet of the cytoplasmic membrane.</text>
</comment>
<keyword evidence="6 8" id="KW-1133">Transmembrane helix</keyword>
<evidence type="ECO:0000256" key="3">
    <source>
        <dbReference type="ARBA" id="ARBA00022692"/>
    </source>
</evidence>
<comment type="similarity">
    <text evidence="8">Belongs to the MurJ/MviN family.</text>
</comment>
<sequence length="560" mass="61854">MRHLLIKGKAFLSGPQNSILGAAFIIMVMVVFSSVLGLLRQRLFLNYFEPEELSLYFASFRLPDLVFQLLAFGIFSSAFIPVFTKLHKKSESVAFGTAARVVNIALVGFIVFAVIFSILAEPIYSLFAPGYSDAQHLLIASLARVLLIAQGIFIVSYIMTGVLESLRRFFVSALAPIFYNVGIIVTTILLADKLHLYAPAIGAVIGALLHFLVQFPTAYRLGFRFSFSFSLTEEVKKIGKLAAPRVLELGFLQISKLAELFFTSIIATAALTYYNLADAVRIMPITLFGVSLAKAALPTLSAVDDDNREFRRAFLKTLYQIAFLVMPVAATLIVLRIPIVRLLFGTDKFSWEATVQTSLTLSVFAVGIPAQAAAALLSRAFYARHNTTTPVKLSLMGVAMSLILSIIFVVVFHLPTWSLALSYTLGMTFQATLMYVLLSRELNGGTLFAVIPIAKSLVASIASGATMYFLIKFFDRSVWIKRLSFLTDISALRGLDFESFVVDTRYTSNLLILTVITAAIGGVVYLLVSFLLRSEELKDLWQLVRKRGFGIPKEEESVSY</sequence>
<dbReference type="GO" id="GO:0015648">
    <property type="term" value="F:lipid-linked peptidoglycan transporter activity"/>
    <property type="evidence" value="ECO:0007669"/>
    <property type="project" value="UniProtKB-UniRule"/>
</dbReference>
<evidence type="ECO:0000256" key="7">
    <source>
        <dbReference type="ARBA" id="ARBA00023136"/>
    </source>
</evidence>
<reference evidence="9 10" key="1">
    <citation type="journal article" date="2016" name="Nat. Commun.">
        <title>Thousands of microbial genomes shed light on interconnected biogeochemical processes in an aquifer system.</title>
        <authorList>
            <person name="Anantharaman K."/>
            <person name="Brown C.T."/>
            <person name="Hug L.A."/>
            <person name="Sharon I."/>
            <person name="Castelle C.J."/>
            <person name="Probst A.J."/>
            <person name="Thomas B.C."/>
            <person name="Singh A."/>
            <person name="Wilkins M.J."/>
            <person name="Karaoz U."/>
            <person name="Brodie E.L."/>
            <person name="Williams K.H."/>
            <person name="Hubbard S.S."/>
            <person name="Banfield J.F."/>
        </authorList>
    </citation>
    <scope>NUCLEOTIDE SEQUENCE [LARGE SCALE GENOMIC DNA]</scope>
</reference>
<comment type="subcellular location">
    <subcellularLocation>
        <location evidence="1 8">Cell membrane</location>
        <topology evidence="1 8">Multi-pass membrane protein</topology>
    </subcellularLocation>
</comment>
<evidence type="ECO:0000313" key="10">
    <source>
        <dbReference type="Proteomes" id="UP000178870"/>
    </source>
</evidence>
<feature type="transmembrane region" description="Helical" evidence="8">
    <location>
        <begin position="169"/>
        <end position="190"/>
    </location>
</feature>
<comment type="pathway">
    <text evidence="8">Cell wall biogenesis; peptidoglycan biosynthesis.</text>
</comment>
<evidence type="ECO:0000256" key="8">
    <source>
        <dbReference type="HAMAP-Rule" id="MF_02078"/>
    </source>
</evidence>
<dbReference type="CDD" id="cd13123">
    <property type="entry name" value="MATE_MurJ_like"/>
    <property type="match status" value="1"/>
</dbReference>
<evidence type="ECO:0000256" key="1">
    <source>
        <dbReference type="ARBA" id="ARBA00004651"/>
    </source>
</evidence>
<dbReference type="PANTHER" id="PTHR47019">
    <property type="entry name" value="LIPID II FLIPPASE MURJ"/>
    <property type="match status" value="1"/>
</dbReference>
<dbReference type="HAMAP" id="MF_02078">
    <property type="entry name" value="MurJ_MviN"/>
    <property type="match status" value="1"/>
</dbReference>
<name>A0A1F7YW26_9BACT</name>
<evidence type="ECO:0000256" key="2">
    <source>
        <dbReference type="ARBA" id="ARBA00022475"/>
    </source>
</evidence>
<feature type="transmembrane region" description="Helical" evidence="8">
    <location>
        <begin position="321"/>
        <end position="339"/>
    </location>
</feature>
<dbReference type="InterPro" id="IPR004268">
    <property type="entry name" value="MurJ"/>
</dbReference>
<feature type="transmembrane region" description="Helical" evidence="8">
    <location>
        <begin position="104"/>
        <end position="124"/>
    </location>
</feature>
<dbReference type="EMBL" id="MGGP01000030">
    <property type="protein sequence ID" value="OGM31109.1"/>
    <property type="molecule type" value="Genomic_DNA"/>
</dbReference>
<feature type="transmembrane region" description="Helical" evidence="8">
    <location>
        <begin position="136"/>
        <end position="157"/>
    </location>
</feature>
<protein>
    <recommendedName>
        <fullName evidence="8">Probable lipid II flippase MurJ</fullName>
    </recommendedName>
</protein>
<feature type="transmembrane region" description="Helical" evidence="8">
    <location>
        <begin position="359"/>
        <end position="381"/>
    </location>
</feature>
<feature type="transmembrane region" description="Helical" evidence="8">
    <location>
        <begin position="196"/>
        <end position="215"/>
    </location>
</feature>
<evidence type="ECO:0000256" key="4">
    <source>
        <dbReference type="ARBA" id="ARBA00022960"/>
    </source>
</evidence>
<dbReference type="GO" id="GO:0005886">
    <property type="term" value="C:plasma membrane"/>
    <property type="evidence" value="ECO:0007669"/>
    <property type="project" value="UniProtKB-SubCell"/>
</dbReference>
<dbReference type="GO" id="GO:0071555">
    <property type="term" value="P:cell wall organization"/>
    <property type="evidence" value="ECO:0007669"/>
    <property type="project" value="UniProtKB-KW"/>
</dbReference>
<keyword evidence="4 8" id="KW-0133">Cell shape</keyword>
<dbReference type="GO" id="GO:0009252">
    <property type="term" value="P:peptidoglycan biosynthetic process"/>
    <property type="evidence" value="ECO:0007669"/>
    <property type="project" value="UniProtKB-UniRule"/>
</dbReference>
<keyword evidence="8" id="KW-0961">Cell wall biogenesis/degradation</keyword>
<dbReference type="NCBIfam" id="TIGR01695">
    <property type="entry name" value="murJ_mviN"/>
    <property type="match status" value="1"/>
</dbReference>